<sequence>MLIIDVEHDTDSSKDTWEKLFQVIYKEKFGEYLDLIDIQDKETSKPKR</sequence>
<reference evidence="1 2" key="1">
    <citation type="submission" date="2016-10" db="EMBL/GenBank/DDBJ databases">
        <authorList>
            <person name="Varghese N."/>
            <person name="Submissions S."/>
        </authorList>
    </citation>
    <scope>NUCLEOTIDE SEQUENCE [LARGE SCALE GENOMIC DNA]</scope>
    <source>
        <strain evidence="1 2">ATCC 19403</strain>
    </source>
</reference>
<keyword evidence="2" id="KW-1185">Reference proteome</keyword>
<protein>
    <submittedName>
        <fullName evidence="1">Uncharacterized protein</fullName>
    </submittedName>
</protein>
<organism evidence="1 2">
    <name type="scientific">Lacrimispora sphenoides JCM 1415</name>
    <dbReference type="NCBI Taxonomy" id="1297793"/>
    <lineage>
        <taxon>Bacteria</taxon>
        <taxon>Bacillati</taxon>
        <taxon>Bacillota</taxon>
        <taxon>Clostridia</taxon>
        <taxon>Lachnospirales</taxon>
        <taxon>Lachnospiraceae</taxon>
        <taxon>Lacrimispora</taxon>
    </lineage>
</organism>
<dbReference type="EMBL" id="LT630003">
    <property type="protein sequence ID" value="SET69042.1"/>
    <property type="molecule type" value="Genomic_DNA"/>
</dbReference>
<evidence type="ECO:0000313" key="2">
    <source>
        <dbReference type="Proteomes" id="UP000198970"/>
    </source>
</evidence>
<dbReference type="RefSeq" id="WP_157724391.1">
    <property type="nucleotide sequence ID" value="NZ_LT630003.1"/>
</dbReference>
<name>A0ABY1C5G4_9FIRM</name>
<accession>A0ABY1C5G4</accession>
<dbReference type="Proteomes" id="UP000198970">
    <property type="component" value="Chromosome I"/>
</dbReference>
<gene>
    <name evidence="1" type="ORF">SAMN02745906_1145</name>
</gene>
<proteinExistence type="predicted"/>
<evidence type="ECO:0000313" key="1">
    <source>
        <dbReference type="EMBL" id="SET69042.1"/>
    </source>
</evidence>